<dbReference type="AlphaFoldDB" id="A0A9P3G2S5"/>
<reference evidence="2 3" key="1">
    <citation type="submission" date="2021-08" db="EMBL/GenBank/DDBJ databases">
        <title>Draft Genome Sequence of Phanerochaete sordida strain YK-624.</title>
        <authorList>
            <person name="Mori T."/>
            <person name="Dohra H."/>
            <person name="Suzuki T."/>
            <person name="Kawagishi H."/>
            <person name="Hirai H."/>
        </authorList>
    </citation>
    <scope>NUCLEOTIDE SEQUENCE [LARGE SCALE GENOMIC DNA]</scope>
    <source>
        <strain evidence="2 3">YK-624</strain>
    </source>
</reference>
<evidence type="ECO:0000256" key="1">
    <source>
        <dbReference type="SAM" id="MobiDB-lite"/>
    </source>
</evidence>
<name>A0A9P3G2S5_9APHY</name>
<keyword evidence="3" id="KW-1185">Reference proteome</keyword>
<feature type="compositionally biased region" description="Basic and acidic residues" evidence="1">
    <location>
        <begin position="36"/>
        <end position="60"/>
    </location>
</feature>
<feature type="compositionally biased region" description="Low complexity" evidence="1">
    <location>
        <begin position="92"/>
        <end position="102"/>
    </location>
</feature>
<proteinExistence type="predicted"/>
<gene>
    <name evidence="2" type="ORF">PsYK624_026790</name>
</gene>
<accession>A0A9P3G2S5</accession>
<evidence type="ECO:0000313" key="3">
    <source>
        <dbReference type="Proteomes" id="UP000703269"/>
    </source>
</evidence>
<evidence type="ECO:0000313" key="2">
    <source>
        <dbReference type="EMBL" id="GJE86599.1"/>
    </source>
</evidence>
<protein>
    <submittedName>
        <fullName evidence="2">Uncharacterized protein</fullName>
    </submittedName>
</protein>
<feature type="compositionally biased region" description="Basic and acidic residues" evidence="1">
    <location>
        <begin position="177"/>
        <end position="189"/>
    </location>
</feature>
<feature type="region of interest" description="Disordered" evidence="1">
    <location>
        <begin position="1"/>
        <end position="189"/>
    </location>
</feature>
<comment type="caution">
    <text evidence="2">The sequence shown here is derived from an EMBL/GenBank/DDBJ whole genome shotgun (WGS) entry which is preliminary data.</text>
</comment>
<dbReference type="Proteomes" id="UP000703269">
    <property type="component" value="Unassembled WGS sequence"/>
</dbReference>
<sequence length="189" mass="20187">MSNSAGITDQRHNDYVGSDANVGRIPGAEKATTGHHYVEIFPKEGAPKQSHGERRPDEHLPPPTGRGGLNQSAHAEQGAPTERFTTARHQDAATQFQRQQPQPLAPAPDSRTVVDTDPYDAPVTAGDTLTGATSQTVYQGLGVPGKGMSSAEMHHDGHPHSKRGHLGSDQYGTADTLRSRDGVDLDGWK</sequence>
<dbReference type="OrthoDB" id="3260716at2759"/>
<organism evidence="2 3">
    <name type="scientific">Phanerochaete sordida</name>
    <dbReference type="NCBI Taxonomy" id="48140"/>
    <lineage>
        <taxon>Eukaryota</taxon>
        <taxon>Fungi</taxon>
        <taxon>Dikarya</taxon>
        <taxon>Basidiomycota</taxon>
        <taxon>Agaricomycotina</taxon>
        <taxon>Agaricomycetes</taxon>
        <taxon>Polyporales</taxon>
        <taxon>Phanerochaetaceae</taxon>
        <taxon>Phanerochaete</taxon>
    </lineage>
</organism>
<dbReference type="EMBL" id="BPQB01000004">
    <property type="protein sequence ID" value="GJE86599.1"/>
    <property type="molecule type" value="Genomic_DNA"/>
</dbReference>